<dbReference type="SMART" id="SM00829">
    <property type="entry name" value="PKS_ER"/>
    <property type="match status" value="1"/>
</dbReference>
<gene>
    <name evidence="7" type="ORF">PT974_07346</name>
</gene>
<comment type="caution">
    <text evidence="7">The sequence shown here is derived from an EMBL/GenBank/DDBJ whole genome shotgun (WGS) entry which is preliminary data.</text>
</comment>
<comment type="cofactor">
    <cofactor evidence="1">
        <name>Zn(2+)</name>
        <dbReference type="ChEBI" id="CHEBI:29105"/>
    </cofactor>
</comment>
<sequence>MDFEIPSHMKALQLVKYNDYYHLHHHVPVPVPKQGQVLVRVCAAGFCHSDLQVHDGTYRSPLPIIPSHETAGIIAALGANVSGDWKVGDRVGVLNIRNPCGTCSGCKWSSATLKELDARFCENKVMAGIKKADGGFAEYTLAEDYTLVLLPDSVSFEQAAPLTCAGATVWNAIQQTGLAKGQSIGIIGIGGLGVLGVQFAKALGYRVVAVDNRDIGLRLASEVPSRLRPDLIVDYNSPDAISQISLFTDDLGLNAAVVCTDNIEASDWTLNRLQPRGTCVVLGLPESGFRFEAFNLVFREIVVKGSLLSSVAEANRMLQVVAEHGVRSHLTMLPLEQGEMIPERAAGHEFAGRLVVTMH</sequence>
<dbReference type="PANTHER" id="PTHR42940:SF8">
    <property type="entry name" value="VACUOLAR PROTEIN SORTING-ASSOCIATED PROTEIN 11"/>
    <property type="match status" value="1"/>
</dbReference>
<dbReference type="Proteomes" id="UP001338125">
    <property type="component" value="Unassembled WGS sequence"/>
</dbReference>
<keyword evidence="3" id="KW-0479">Metal-binding</keyword>
<dbReference type="PANTHER" id="PTHR42940">
    <property type="entry name" value="ALCOHOL DEHYDROGENASE 1-RELATED"/>
    <property type="match status" value="1"/>
</dbReference>
<dbReference type="InterPro" id="IPR013154">
    <property type="entry name" value="ADH-like_N"/>
</dbReference>
<keyword evidence="8" id="KW-1185">Reference proteome</keyword>
<dbReference type="InterPro" id="IPR036291">
    <property type="entry name" value="NAD(P)-bd_dom_sf"/>
</dbReference>
<evidence type="ECO:0000256" key="2">
    <source>
        <dbReference type="ARBA" id="ARBA00008072"/>
    </source>
</evidence>
<dbReference type="Pfam" id="PF00107">
    <property type="entry name" value="ADH_zinc_N"/>
    <property type="match status" value="1"/>
</dbReference>
<dbReference type="Gene3D" id="3.40.50.720">
    <property type="entry name" value="NAD(P)-binding Rossmann-like Domain"/>
    <property type="match status" value="1"/>
</dbReference>
<dbReference type="InterPro" id="IPR011032">
    <property type="entry name" value="GroES-like_sf"/>
</dbReference>
<organism evidence="7 8">
    <name type="scientific">Cladobotryum mycophilum</name>
    <dbReference type="NCBI Taxonomy" id="491253"/>
    <lineage>
        <taxon>Eukaryota</taxon>
        <taxon>Fungi</taxon>
        <taxon>Dikarya</taxon>
        <taxon>Ascomycota</taxon>
        <taxon>Pezizomycotina</taxon>
        <taxon>Sordariomycetes</taxon>
        <taxon>Hypocreomycetidae</taxon>
        <taxon>Hypocreales</taxon>
        <taxon>Hypocreaceae</taxon>
        <taxon>Cladobotryum</taxon>
    </lineage>
</organism>
<dbReference type="InterPro" id="IPR020843">
    <property type="entry name" value="ER"/>
</dbReference>
<evidence type="ECO:0000256" key="1">
    <source>
        <dbReference type="ARBA" id="ARBA00001947"/>
    </source>
</evidence>
<keyword evidence="5" id="KW-0560">Oxidoreductase</keyword>
<evidence type="ECO:0000256" key="3">
    <source>
        <dbReference type="ARBA" id="ARBA00022723"/>
    </source>
</evidence>
<evidence type="ECO:0000313" key="8">
    <source>
        <dbReference type="Proteomes" id="UP001338125"/>
    </source>
</evidence>
<dbReference type="EMBL" id="JAVFKD010000012">
    <property type="protein sequence ID" value="KAK5993908.1"/>
    <property type="molecule type" value="Genomic_DNA"/>
</dbReference>
<comment type="similarity">
    <text evidence="2">Belongs to the zinc-containing alcohol dehydrogenase family.</text>
</comment>
<dbReference type="SUPFAM" id="SSF50129">
    <property type="entry name" value="GroES-like"/>
    <property type="match status" value="1"/>
</dbReference>
<dbReference type="CDD" id="cd08297">
    <property type="entry name" value="CAD3"/>
    <property type="match status" value="1"/>
</dbReference>
<protein>
    <submittedName>
        <fullName evidence="7">Alcohol dehydrogenase</fullName>
    </submittedName>
</protein>
<dbReference type="InterPro" id="IPR013149">
    <property type="entry name" value="ADH-like_C"/>
</dbReference>
<reference evidence="7 8" key="1">
    <citation type="submission" date="2024-01" db="EMBL/GenBank/DDBJ databases">
        <title>Complete genome of Cladobotryum mycophilum ATHUM6906.</title>
        <authorList>
            <person name="Christinaki A.C."/>
            <person name="Myridakis A.I."/>
            <person name="Kouvelis V.N."/>
        </authorList>
    </citation>
    <scope>NUCLEOTIDE SEQUENCE [LARGE SCALE GENOMIC DNA]</scope>
    <source>
        <strain evidence="7 8">ATHUM6906</strain>
    </source>
</reference>
<accession>A0ABR0SP80</accession>
<evidence type="ECO:0000259" key="6">
    <source>
        <dbReference type="SMART" id="SM00829"/>
    </source>
</evidence>
<dbReference type="Pfam" id="PF08240">
    <property type="entry name" value="ADH_N"/>
    <property type="match status" value="1"/>
</dbReference>
<feature type="domain" description="Enoyl reductase (ER)" evidence="6">
    <location>
        <begin position="10"/>
        <end position="356"/>
    </location>
</feature>
<proteinExistence type="inferred from homology"/>
<evidence type="ECO:0000256" key="5">
    <source>
        <dbReference type="ARBA" id="ARBA00023002"/>
    </source>
</evidence>
<dbReference type="Gene3D" id="3.90.180.10">
    <property type="entry name" value="Medium-chain alcohol dehydrogenases, catalytic domain"/>
    <property type="match status" value="1"/>
</dbReference>
<evidence type="ECO:0000256" key="4">
    <source>
        <dbReference type="ARBA" id="ARBA00022833"/>
    </source>
</evidence>
<dbReference type="SUPFAM" id="SSF51735">
    <property type="entry name" value="NAD(P)-binding Rossmann-fold domains"/>
    <property type="match status" value="1"/>
</dbReference>
<name>A0ABR0SP80_9HYPO</name>
<keyword evidence="4" id="KW-0862">Zinc</keyword>
<evidence type="ECO:0000313" key="7">
    <source>
        <dbReference type="EMBL" id="KAK5993908.1"/>
    </source>
</evidence>